<organism evidence="2 3">
    <name type="scientific">Mesomycoplasma hyorhinis</name>
    <name type="common">Mycoplasma hyorhinis</name>
    <dbReference type="NCBI Taxonomy" id="2100"/>
    <lineage>
        <taxon>Bacteria</taxon>
        <taxon>Bacillati</taxon>
        <taxon>Mycoplasmatota</taxon>
        <taxon>Mycoplasmoidales</taxon>
        <taxon>Metamycoplasmataceae</taxon>
        <taxon>Mesomycoplasma</taxon>
    </lineage>
</organism>
<keyword evidence="2" id="KW-0449">Lipoprotein</keyword>
<feature type="region of interest" description="Disordered" evidence="1">
    <location>
        <begin position="1"/>
        <end position="30"/>
    </location>
</feature>
<feature type="non-terminal residue" evidence="2">
    <location>
        <position position="1"/>
    </location>
</feature>
<reference evidence="2 3" key="1">
    <citation type="submission" date="2018-07" db="EMBL/GenBank/DDBJ databases">
        <title>Genetic characterization of Mycoplasma hyopneumoniae, M. hyorhinis and M. flocculare isolates through whole genome sequencing analysis: comparative analysis of sequence types and putative genes involved in virulence.</title>
        <authorList>
            <person name="Fourour S."/>
            <person name="Lucas P."/>
            <person name="Touzain F."/>
            <person name="Tocqueville V."/>
            <person name="Kempf I."/>
            <person name="Marois-Crehan C."/>
        </authorList>
    </citation>
    <scope>NUCLEOTIDE SEQUENCE [LARGE SCALE GENOMIC DNA]</scope>
    <source>
        <strain evidence="2 3">MHR389</strain>
    </source>
</reference>
<evidence type="ECO:0000313" key="2">
    <source>
        <dbReference type="EMBL" id="MXR44066.1"/>
    </source>
</evidence>
<proteinExistence type="predicted"/>
<accession>A0ABD6IEX2</accession>
<sequence length="30" mass="2715">GAKGTGSDSQDSGAKGTGSDSQDSGNGSAK</sequence>
<protein>
    <submittedName>
        <fullName evidence="2">Lipoprotein VlpB</fullName>
    </submittedName>
</protein>
<dbReference type="EMBL" id="QQQW01000053">
    <property type="protein sequence ID" value="MXR44066.1"/>
    <property type="molecule type" value="Genomic_DNA"/>
</dbReference>
<dbReference type="AlphaFoldDB" id="A0ABD6IEX2"/>
<comment type="caution">
    <text evidence="2">The sequence shown here is derived from an EMBL/GenBank/DDBJ whole genome shotgun (WGS) entry which is preliminary data.</text>
</comment>
<dbReference type="Proteomes" id="UP001193384">
    <property type="component" value="Unassembled WGS sequence"/>
</dbReference>
<name>A0ABD6IEX2_MESHY</name>
<gene>
    <name evidence="2" type="ORF">DR101_03945</name>
</gene>
<evidence type="ECO:0000313" key="3">
    <source>
        <dbReference type="Proteomes" id="UP001193384"/>
    </source>
</evidence>
<evidence type="ECO:0000256" key="1">
    <source>
        <dbReference type="SAM" id="MobiDB-lite"/>
    </source>
</evidence>